<dbReference type="SUPFAM" id="SSF56672">
    <property type="entry name" value="DNA/RNA polymerases"/>
    <property type="match status" value="1"/>
</dbReference>
<evidence type="ECO:0000259" key="2">
    <source>
        <dbReference type="Pfam" id="PF00078"/>
    </source>
</evidence>
<dbReference type="InterPro" id="IPR052055">
    <property type="entry name" value="Hepadnavirus_pol/RT"/>
</dbReference>
<feature type="region of interest" description="Disordered" evidence="1">
    <location>
        <begin position="300"/>
        <end position="352"/>
    </location>
</feature>
<proteinExistence type="predicted"/>
<protein>
    <recommendedName>
        <fullName evidence="2">Reverse transcriptase domain-containing protein</fullName>
    </recommendedName>
</protein>
<organism evidence="3">
    <name type="scientific">Lygus hesperus</name>
    <name type="common">Western plant bug</name>
    <dbReference type="NCBI Taxonomy" id="30085"/>
    <lineage>
        <taxon>Eukaryota</taxon>
        <taxon>Metazoa</taxon>
        <taxon>Ecdysozoa</taxon>
        <taxon>Arthropoda</taxon>
        <taxon>Hexapoda</taxon>
        <taxon>Insecta</taxon>
        <taxon>Pterygota</taxon>
        <taxon>Neoptera</taxon>
        <taxon>Paraneoptera</taxon>
        <taxon>Hemiptera</taxon>
        <taxon>Heteroptera</taxon>
        <taxon>Panheteroptera</taxon>
        <taxon>Cimicomorpha</taxon>
        <taxon>Miridae</taxon>
        <taxon>Mirini</taxon>
        <taxon>Lygus</taxon>
    </lineage>
</organism>
<dbReference type="PANTHER" id="PTHR33050">
    <property type="entry name" value="REVERSE TRANSCRIPTASE DOMAIN-CONTAINING PROTEIN"/>
    <property type="match status" value="1"/>
</dbReference>
<reference evidence="3" key="1">
    <citation type="submission" date="2014-09" db="EMBL/GenBank/DDBJ databases">
        <authorList>
            <person name="Magalhaes I.L.F."/>
            <person name="Oliveira U."/>
            <person name="Santos F.R."/>
            <person name="Vidigal T.H.D.A."/>
            <person name="Brescovit A.D."/>
            <person name="Santos A.J."/>
        </authorList>
    </citation>
    <scope>NUCLEOTIDE SEQUENCE</scope>
</reference>
<dbReference type="Gene3D" id="3.10.10.10">
    <property type="entry name" value="HIV Type 1 Reverse Transcriptase, subunit A, domain 1"/>
    <property type="match status" value="1"/>
</dbReference>
<dbReference type="InterPro" id="IPR000477">
    <property type="entry name" value="RT_dom"/>
</dbReference>
<dbReference type="EMBL" id="GBRD01004881">
    <property type="protein sequence ID" value="JAG60940.1"/>
    <property type="molecule type" value="Transcribed_RNA"/>
</dbReference>
<accession>A0A0K8T700</accession>
<feature type="region of interest" description="Disordered" evidence="1">
    <location>
        <begin position="238"/>
        <end position="274"/>
    </location>
</feature>
<dbReference type="InterPro" id="IPR043128">
    <property type="entry name" value="Rev_trsase/Diguanyl_cyclase"/>
</dbReference>
<dbReference type="InterPro" id="IPR043502">
    <property type="entry name" value="DNA/RNA_pol_sf"/>
</dbReference>
<dbReference type="PANTHER" id="PTHR33050:SF7">
    <property type="entry name" value="RIBONUCLEASE H"/>
    <property type="match status" value="1"/>
</dbReference>
<feature type="compositionally biased region" description="Polar residues" evidence="1">
    <location>
        <begin position="300"/>
        <end position="309"/>
    </location>
</feature>
<dbReference type="AlphaFoldDB" id="A0A0K8T700"/>
<feature type="domain" description="Reverse transcriptase" evidence="2">
    <location>
        <begin position="94"/>
        <end position="233"/>
    </location>
</feature>
<feature type="compositionally biased region" description="Polar residues" evidence="1">
    <location>
        <begin position="319"/>
        <end position="352"/>
    </location>
</feature>
<evidence type="ECO:0000256" key="1">
    <source>
        <dbReference type="SAM" id="MobiDB-lite"/>
    </source>
</evidence>
<dbReference type="GO" id="GO:0071897">
    <property type="term" value="P:DNA biosynthetic process"/>
    <property type="evidence" value="ECO:0007669"/>
    <property type="project" value="UniProtKB-ARBA"/>
</dbReference>
<sequence length="622" mass="68638">MKFPGGRQKGALTQFVPAWESLGAPPSICKVLKGYVIPFATRPPLRHLSPPFSPPLITASSKEMDAVVDSLLKQNMIIQCQVATGCISPMFLVQKLDGTHRPVFNLRMLNKFLVTKPFRLINHFKLPQFLQAGDFMTSIDLSQAYCHIPVSTRHQRYLSFVYREVVYNWICLSFGLATAPQVFGQLTNWVASVLRQKTICTIVDLDDFLFAHQDAMALQAHTSKVLHLLSFLGKISTKSKPEDKVSGADMGHPAGADYSSTQQDPVSSGPVEKDTSATVLEPSLCTGSDRISQLCSVCSPTRSPVSPSHSAGRKMAPSAFSSYQISPTRSGNRSTAVVENSSKYAHTSPSTEPTVIPVDRRIYPRACAGLHTEVAYQQEGIICCTNSTVEEPSLDCKSHCPTTIRQNDSGVIHPQAGRTSVNNPPHRIVGTIPANIISRSSSPTGLHSGPLELMGRQTLSRQLPLPDWHLASKIIHIAFQRWGIPEIDLFASHRSKVVHQFVSLSPTNNQAVFIDAFSRQWAYRLAWVFPPPPLLPQVLHYLNNAQGHFMVVAPWSEKAFWMADLKARALAPPLVFKNLGQHLVDLTTNQPPPQVEEITLEVWLIRGGSHTPPVVPAKRRIC</sequence>
<dbReference type="Gene3D" id="3.30.70.270">
    <property type="match status" value="1"/>
</dbReference>
<name>A0A0K8T700_LYGHE</name>
<evidence type="ECO:0000313" key="3">
    <source>
        <dbReference type="EMBL" id="JAG60940.1"/>
    </source>
</evidence>
<dbReference type="Pfam" id="PF00078">
    <property type="entry name" value="RVT_1"/>
    <property type="match status" value="1"/>
</dbReference>